<gene>
    <name evidence="7" type="ORF">CMUST_11850</name>
</gene>
<keyword evidence="5 6" id="KW-0472">Membrane</keyword>
<evidence type="ECO:0000313" key="7">
    <source>
        <dbReference type="EMBL" id="AKK06681.1"/>
    </source>
</evidence>
<accession>A0A0G3GZX1</accession>
<evidence type="ECO:0000313" key="8">
    <source>
        <dbReference type="Proteomes" id="UP000035199"/>
    </source>
</evidence>
<feature type="transmembrane region" description="Helical" evidence="6">
    <location>
        <begin position="260"/>
        <end position="280"/>
    </location>
</feature>
<keyword evidence="3 6" id="KW-0812">Transmembrane</keyword>
<evidence type="ECO:0000256" key="3">
    <source>
        <dbReference type="ARBA" id="ARBA00022692"/>
    </source>
</evidence>
<evidence type="ECO:0000256" key="5">
    <source>
        <dbReference type="ARBA" id="ARBA00023136"/>
    </source>
</evidence>
<reference evidence="7 8" key="1">
    <citation type="journal article" date="2015" name="Genome Announc.">
        <title>Complete Genome Sequence of the Type Strain Corynebacterium mustelae DSM 45274, Isolated from Various Tissues of a Male Ferret with Lethal Sepsis.</title>
        <authorList>
            <person name="Ruckert C."/>
            <person name="Eimer J."/>
            <person name="Winkler A."/>
            <person name="Tauch A."/>
        </authorList>
    </citation>
    <scope>NUCLEOTIDE SEQUENCE [LARGE SCALE GENOMIC DNA]</scope>
    <source>
        <strain evidence="7 8">DSM 45274</strain>
    </source>
</reference>
<feature type="transmembrane region" description="Helical" evidence="6">
    <location>
        <begin position="21"/>
        <end position="41"/>
    </location>
</feature>
<organism evidence="7 8">
    <name type="scientific">Corynebacterium mustelae</name>
    <dbReference type="NCBI Taxonomy" id="571915"/>
    <lineage>
        <taxon>Bacteria</taxon>
        <taxon>Bacillati</taxon>
        <taxon>Actinomycetota</taxon>
        <taxon>Actinomycetes</taxon>
        <taxon>Mycobacteriales</taxon>
        <taxon>Corynebacteriaceae</taxon>
        <taxon>Corynebacterium</taxon>
    </lineage>
</organism>
<feature type="transmembrane region" description="Helical" evidence="6">
    <location>
        <begin position="47"/>
        <end position="70"/>
    </location>
</feature>
<dbReference type="InterPro" id="IPR001851">
    <property type="entry name" value="ABC_transp_permease"/>
</dbReference>
<dbReference type="OrthoDB" id="3468954at2"/>
<evidence type="ECO:0000256" key="2">
    <source>
        <dbReference type="ARBA" id="ARBA00022475"/>
    </source>
</evidence>
<feature type="transmembrane region" description="Helical" evidence="6">
    <location>
        <begin position="232"/>
        <end position="254"/>
    </location>
</feature>
<dbReference type="PANTHER" id="PTHR32196">
    <property type="entry name" value="ABC TRANSPORTER PERMEASE PROTEIN YPHD-RELATED-RELATED"/>
    <property type="match status" value="1"/>
</dbReference>
<dbReference type="AlphaFoldDB" id="A0A0G3GZX1"/>
<dbReference type="STRING" id="571915.CMUST_11850"/>
<keyword evidence="2" id="KW-1003">Cell membrane</keyword>
<dbReference type="KEGG" id="cmv:CMUST_11850"/>
<dbReference type="EMBL" id="CP011542">
    <property type="protein sequence ID" value="AKK06681.1"/>
    <property type="molecule type" value="Genomic_DNA"/>
</dbReference>
<evidence type="ECO:0000256" key="4">
    <source>
        <dbReference type="ARBA" id="ARBA00022989"/>
    </source>
</evidence>
<feature type="transmembrane region" description="Helical" evidence="6">
    <location>
        <begin position="136"/>
        <end position="159"/>
    </location>
</feature>
<name>A0A0G3GZX1_9CORY</name>
<sequence>MNTEKAHPARSLDLKEVLVKWGFIVITIVLFIYFSATLPAFRTTDSMFALLKFASVTAILGLGITISMVVGGLDMSIGSTAGLSVQLAAMTMVFYNYTGGVAILVVLIGGLIVGLLNALLIVVLKVPDMLATLGMMFVIQGAKLIPVAGQSVSAGMVMSDGSQAPGKFTESFLMIDRGAIGPIPIPVIIMILLTVVTWFFLAKTKWGRIMYAVGSNPEAARIAGVKVGQYRAMAYILSAMFASIGGLILASRIGQGDVNAGASSLLEAVAVALVGTSVLAMNKPNAWGTLLGAVLIGIVLTGLTMNGFQYYYQDTAKGLVLILGLIFAYTLSKKAVRFKPAV</sequence>
<dbReference type="Pfam" id="PF02653">
    <property type="entry name" value="BPD_transp_2"/>
    <property type="match status" value="1"/>
</dbReference>
<dbReference type="RefSeq" id="WP_047262664.1">
    <property type="nucleotide sequence ID" value="NZ_CP011542.1"/>
</dbReference>
<evidence type="ECO:0000256" key="1">
    <source>
        <dbReference type="ARBA" id="ARBA00004651"/>
    </source>
</evidence>
<dbReference type="PANTHER" id="PTHR32196:SF72">
    <property type="entry name" value="RIBOSE IMPORT PERMEASE PROTEIN RBSC"/>
    <property type="match status" value="1"/>
</dbReference>
<dbReference type="CDD" id="cd06579">
    <property type="entry name" value="TM_PBP1_transp_AraH_like"/>
    <property type="match status" value="1"/>
</dbReference>
<protein>
    <submittedName>
        <fullName evidence="7">Permease component of ribose/xylose/arabinose/galactoside ABC-type transporters</fullName>
    </submittedName>
</protein>
<keyword evidence="8" id="KW-1185">Reference proteome</keyword>
<dbReference type="PATRIC" id="fig|571915.4.peg.2530"/>
<evidence type="ECO:0000256" key="6">
    <source>
        <dbReference type="SAM" id="Phobius"/>
    </source>
</evidence>
<feature type="transmembrane region" description="Helical" evidence="6">
    <location>
        <begin position="287"/>
        <end position="305"/>
    </location>
</feature>
<reference evidence="8" key="2">
    <citation type="submission" date="2015-05" db="EMBL/GenBank/DDBJ databases">
        <title>Complete genome sequence of Corynebacterium mustelae DSM 45274, isolated from various tissues of a male ferret with lethal sepsis.</title>
        <authorList>
            <person name="Ruckert C."/>
            <person name="Albersmeier A."/>
            <person name="Winkler A."/>
            <person name="Tauch A."/>
        </authorList>
    </citation>
    <scope>NUCLEOTIDE SEQUENCE [LARGE SCALE GENOMIC DNA]</scope>
    <source>
        <strain evidence="8">DSM 45274</strain>
    </source>
</reference>
<keyword evidence="4 6" id="KW-1133">Transmembrane helix</keyword>
<proteinExistence type="predicted"/>
<feature type="transmembrane region" description="Helical" evidence="6">
    <location>
        <begin position="101"/>
        <end position="124"/>
    </location>
</feature>
<feature type="transmembrane region" description="Helical" evidence="6">
    <location>
        <begin position="311"/>
        <end position="331"/>
    </location>
</feature>
<dbReference type="GO" id="GO:0005886">
    <property type="term" value="C:plasma membrane"/>
    <property type="evidence" value="ECO:0007669"/>
    <property type="project" value="UniProtKB-SubCell"/>
</dbReference>
<dbReference type="GO" id="GO:0022857">
    <property type="term" value="F:transmembrane transporter activity"/>
    <property type="evidence" value="ECO:0007669"/>
    <property type="project" value="InterPro"/>
</dbReference>
<comment type="subcellular location">
    <subcellularLocation>
        <location evidence="1">Cell membrane</location>
        <topology evidence="1">Multi-pass membrane protein</topology>
    </subcellularLocation>
</comment>
<feature type="transmembrane region" description="Helical" evidence="6">
    <location>
        <begin position="179"/>
        <end position="201"/>
    </location>
</feature>
<dbReference type="Proteomes" id="UP000035199">
    <property type="component" value="Chromosome"/>
</dbReference>